<gene>
    <name evidence="6" type="ORF">CAEBREN_32466</name>
</gene>
<feature type="compositionally biased region" description="Polar residues" evidence="2">
    <location>
        <begin position="1"/>
        <end position="13"/>
    </location>
</feature>
<feature type="region of interest" description="Disordered" evidence="2">
    <location>
        <begin position="1"/>
        <end position="59"/>
    </location>
</feature>
<evidence type="ECO:0000256" key="3">
    <source>
        <dbReference type="SAM" id="Phobius"/>
    </source>
</evidence>
<dbReference type="OrthoDB" id="9981668at2759"/>
<comment type="similarity">
    <text evidence="1">Belongs to the argonaute family.</text>
</comment>
<dbReference type="GO" id="GO:0003723">
    <property type="term" value="F:RNA binding"/>
    <property type="evidence" value="ECO:0007669"/>
    <property type="project" value="InterPro"/>
</dbReference>
<proteinExistence type="inferred from homology"/>
<name>G0NW21_CAEBE</name>
<dbReference type="Gene3D" id="3.40.50.2300">
    <property type="match status" value="1"/>
</dbReference>
<feature type="domain" description="PAZ" evidence="4">
    <location>
        <begin position="313"/>
        <end position="428"/>
    </location>
</feature>
<dbReference type="PROSITE" id="PS50821">
    <property type="entry name" value="PAZ"/>
    <property type="match status" value="1"/>
</dbReference>
<dbReference type="eggNOG" id="KOG1041">
    <property type="taxonomic scope" value="Eukaryota"/>
</dbReference>
<evidence type="ECO:0000313" key="6">
    <source>
        <dbReference type="EMBL" id="EGT38612.1"/>
    </source>
</evidence>
<evidence type="ECO:0000256" key="2">
    <source>
        <dbReference type="SAM" id="MobiDB-lite"/>
    </source>
</evidence>
<dbReference type="PROSITE" id="PS50822">
    <property type="entry name" value="PIWI"/>
    <property type="match status" value="1"/>
</dbReference>
<keyword evidence="7" id="KW-1185">Reference proteome</keyword>
<dbReference type="AlphaFoldDB" id="G0NW21"/>
<feature type="compositionally biased region" description="Polar residues" evidence="2">
    <location>
        <begin position="26"/>
        <end position="55"/>
    </location>
</feature>
<dbReference type="Pfam" id="PF02170">
    <property type="entry name" value="PAZ"/>
    <property type="match status" value="1"/>
</dbReference>
<keyword evidence="3" id="KW-0472">Membrane</keyword>
<evidence type="ECO:0000313" key="7">
    <source>
        <dbReference type="Proteomes" id="UP000008068"/>
    </source>
</evidence>
<dbReference type="SUPFAM" id="SSF53098">
    <property type="entry name" value="Ribonuclease H-like"/>
    <property type="match status" value="1"/>
</dbReference>
<dbReference type="InterPro" id="IPR003100">
    <property type="entry name" value="PAZ_dom"/>
</dbReference>
<accession>G0NW21</accession>
<keyword evidence="3" id="KW-1133">Transmembrane helix</keyword>
<evidence type="ECO:0000256" key="1">
    <source>
        <dbReference type="RuleBase" id="RU361178"/>
    </source>
</evidence>
<sequence length="958" mass="108046">MSIKPSEQSNGKSNGVEKPSDISAPPSKQSNGDANNGEKTSDVPTQPAEQSNGATNGHVKMSYTKPLAKKQPPVHIAGARMVSVATNIRKLTLPPNQLIYQHRATINIVMRKMDGKEVVVEMSSSKWKHVEHEKDKRICRAVYLKAVAELDVLKDGGQCFYDGQATLWTLKDLGIGEEPLSVTLTEGVSRRKNFVRAQFLLDRPNGPPVSTDDIANTVHENPSLADRRLLDALGIITAEAPSTNIDVFTIKGTHHYLLDSRQAGVHKYSPREGREESSVGATKSIKTLEGRDGAPGAYMTTEMKATFFHESIPVIEKLRSFAGFHPRLRREDRLAERILANMKGMIIQMNYGQYKNLGIDGILFKITGFGAPPKYQTFNFNGQEICVDEYFNMKHGLDIHYKDLMTIEAKGSGGTLCYFPPEYVLIAPNQTLAGGAPHFRRETTENVSETVGLVSENMAAGLSVTAPLVVDGYILKSPEISRDSQFVEPMTLSNWAIVFIAGEEIPPFANIITEEMRRCGMRVNNPEFLFISPHDLSDAFIDSKKRKRELLLFITKKARDAHKYIKAAEQRWDVLTQHIHFETAMRIIDKGHKTTLLGCIQKINMKLGGLNYLTDSTSLDEKTIVLGFATSQKPSGYDDTKLVAVGFASNCLDDTHKFLGGYKYVENGKDVYGEHLAEILETALKAKNRQSKVKPQRVIIYFHGINEAMFPTVRNSYVEICEKVFYQRGKTYKPELTIIASTKLHNERLYMDDRGEIRNLEPGTVVSSVIVSPVYNEFYHTGNRPFRGTTKPTKYTVVYAPEPVNMEQIQTLTNDLCYDAQIIRAPISVPTPIHIAMDSAERGSAIMFAIFEEGVWSCGLLENERGVHIHQKESWKHKIQRLIIILFSFLFSFLCIFFCNHFYLLELRRRRVRTQVVSGPFRAAEAGRKLRIECQWIVIRHVLWLLDEEEEEVLMEEE</sequence>
<evidence type="ECO:0000259" key="4">
    <source>
        <dbReference type="PROSITE" id="PS50821"/>
    </source>
</evidence>
<evidence type="ECO:0008006" key="8">
    <source>
        <dbReference type="Google" id="ProtNLM"/>
    </source>
</evidence>
<dbReference type="SMART" id="SM00949">
    <property type="entry name" value="PAZ"/>
    <property type="match status" value="1"/>
</dbReference>
<dbReference type="CDD" id="cd02846">
    <property type="entry name" value="PAZ_argonaute_like"/>
    <property type="match status" value="1"/>
</dbReference>
<organism evidence="7">
    <name type="scientific">Caenorhabditis brenneri</name>
    <name type="common">Nematode worm</name>
    <dbReference type="NCBI Taxonomy" id="135651"/>
    <lineage>
        <taxon>Eukaryota</taxon>
        <taxon>Metazoa</taxon>
        <taxon>Ecdysozoa</taxon>
        <taxon>Nematoda</taxon>
        <taxon>Chromadorea</taxon>
        <taxon>Rhabditida</taxon>
        <taxon>Rhabditina</taxon>
        <taxon>Rhabditomorpha</taxon>
        <taxon>Rhabditoidea</taxon>
        <taxon>Rhabditidae</taxon>
        <taxon>Peloderinae</taxon>
        <taxon>Caenorhabditis</taxon>
    </lineage>
</organism>
<dbReference type="EMBL" id="GL379960">
    <property type="protein sequence ID" value="EGT38612.1"/>
    <property type="molecule type" value="Genomic_DNA"/>
</dbReference>
<feature type="transmembrane region" description="Helical" evidence="3">
    <location>
        <begin position="882"/>
        <end position="905"/>
    </location>
</feature>
<feature type="domain" description="Piwi" evidence="5">
    <location>
        <begin position="574"/>
        <end position="836"/>
    </location>
</feature>
<dbReference type="PANTHER" id="PTHR22891">
    <property type="entry name" value="EUKARYOTIC TRANSLATION INITIATION FACTOR 2C"/>
    <property type="match status" value="1"/>
</dbReference>
<dbReference type="CDD" id="cd02826">
    <property type="entry name" value="Piwi-like"/>
    <property type="match status" value="1"/>
</dbReference>
<keyword evidence="3" id="KW-0812">Transmembrane</keyword>
<dbReference type="HOGENOM" id="CLU_017520_0_0_1"/>
<dbReference type="InterPro" id="IPR036085">
    <property type="entry name" value="PAZ_dom_sf"/>
</dbReference>
<dbReference type="Gene3D" id="3.30.420.10">
    <property type="entry name" value="Ribonuclease H-like superfamily/Ribonuclease H"/>
    <property type="match status" value="1"/>
</dbReference>
<dbReference type="Proteomes" id="UP000008068">
    <property type="component" value="Unassembled WGS sequence"/>
</dbReference>
<dbReference type="InParanoid" id="G0NW21"/>
<evidence type="ECO:0000259" key="5">
    <source>
        <dbReference type="PROSITE" id="PS50822"/>
    </source>
</evidence>
<dbReference type="SMART" id="SM00950">
    <property type="entry name" value="Piwi"/>
    <property type="match status" value="1"/>
</dbReference>
<dbReference type="STRING" id="135651.G0NW21"/>
<protein>
    <recommendedName>
        <fullName evidence="8">Piwi domain-containing protein</fullName>
    </recommendedName>
</protein>
<dbReference type="Pfam" id="PF02171">
    <property type="entry name" value="Piwi"/>
    <property type="match status" value="1"/>
</dbReference>
<dbReference type="InterPro" id="IPR012337">
    <property type="entry name" value="RNaseH-like_sf"/>
</dbReference>
<dbReference type="SUPFAM" id="SSF101690">
    <property type="entry name" value="PAZ domain"/>
    <property type="match status" value="1"/>
</dbReference>
<reference evidence="7" key="1">
    <citation type="submission" date="2011-07" db="EMBL/GenBank/DDBJ databases">
        <authorList>
            <consortium name="Caenorhabditis brenneri Sequencing and Analysis Consortium"/>
            <person name="Wilson R.K."/>
        </authorList>
    </citation>
    <scope>NUCLEOTIDE SEQUENCE [LARGE SCALE GENOMIC DNA]</scope>
    <source>
        <strain evidence="7">PB2801</strain>
    </source>
</reference>
<dbReference type="InterPro" id="IPR057272">
    <property type="entry name" value="Piwi_nem"/>
</dbReference>
<dbReference type="InterPro" id="IPR036397">
    <property type="entry name" value="RNaseH_sf"/>
</dbReference>
<dbReference type="InterPro" id="IPR003165">
    <property type="entry name" value="Piwi"/>
</dbReference>
<dbReference type="Gene3D" id="2.170.260.10">
    <property type="entry name" value="paz domain"/>
    <property type="match status" value="1"/>
</dbReference>